<keyword evidence="5" id="KW-1185">Reference proteome</keyword>
<comment type="caution">
    <text evidence="4">The sequence shown here is derived from an EMBL/GenBank/DDBJ whole genome shotgun (WGS) entry which is preliminary data.</text>
</comment>
<dbReference type="Pfam" id="PF02894">
    <property type="entry name" value="GFO_IDH_MocA_C"/>
    <property type="match status" value="1"/>
</dbReference>
<gene>
    <name evidence="4" type="ORF">BDFB_010139</name>
</gene>
<evidence type="ECO:0000259" key="2">
    <source>
        <dbReference type="Pfam" id="PF01408"/>
    </source>
</evidence>
<dbReference type="EMBL" id="QDEB01013306">
    <property type="protein sequence ID" value="RZC41879.1"/>
    <property type="molecule type" value="Genomic_DNA"/>
</dbReference>
<feature type="non-terminal residue" evidence="4">
    <location>
        <position position="323"/>
    </location>
</feature>
<proteinExistence type="predicted"/>
<dbReference type="Proteomes" id="UP000292052">
    <property type="component" value="Unassembled WGS sequence"/>
</dbReference>
<dbReference type="Gene3D" id="3.30.360.10">
    <property type="entry name" value="Dihydrodipicolinate Reductase, domain 2"/>
    <property type="match status" value="1"/>
</dbReference>
<dbReference type="GO" id="GO:0005737">
    <property type="term" value="C:cytoplasm"/>
    <property type="evidence" value="ECO:0007669"/>
    <property type="project" value="TreeGrafter"/>
</dbReference>
<dbReference type="GO" id="GO:0006740">
    <property type="term" value="P:NADPH regeneration"/>
    <property type="evidence" value="ECO:0007669"/>
    <property type="project" value="TreeGrafter"/>
</dbReference>
<dbReference type="GO" id="GO:0000166">
    <property type="term" value="F:nucleotide binding"/>
    <property type="evidence" value="ECO:0007669"/>
    <property type="project" value="InterPro"/>
</dbReference>
<dbReference type="InterPro" id="IPR036291">
    <property type="entry name" value="NAD(P)-bd_dom_sf"/>
</dbReference>
<dbReference type="STRING" id="1661398.A0A482WB37"/>
<dbReference type="Pfam" id="PF01408">
    <property type="entry name" value="GFO_IDH_MocA"/>
    <property type="match status" value="1"/>
</dbReference>
<evidence type="ECO:0000313" key="4">
    <source>
        <dbReference type="EMBL" id="RZC41879.1"/>
    </source>
</evidence>
<dbReference type="Gene3D" id="3.40.50.720">
    <property type="entry name" value="NAD(P)-binding Rossmann-like Domain"/>
    <property type="match status" value="1"/>
</dbReference>
<dbReference type="InterPro" id="IPR004104">
    <property type="entry name" value="Gfo/Idh/MocA-like_OxRdtase_C"/>
</dbReference>
<feature type="domain" description="Gfo/Idh/MocA-like oxidoreductase N-terminal" evidence="2">
    <location>
        <begin position="45"/>
        <end position="98"/>
    </location>
</feature>
<dbReference type="SUPFAM" id="SSF55347">
    <property type="entry name" value="Glyceraldehyde-3-phosphate dehydrogenase-like, C-terminal domain"/>
    <property type="match status" value="1"/>
</dbReference>
<dbReference type="SUPFAM" id="SSF51735">
    <property type="entry name" value="NAD(P)-binding Rossmann-fold domains"/>
    <property type="match status" value="1"/>
</dbReference>
<dbReference type="PANTHER" id="PTHR42840">
    <property type="entry name" value="NAD(P)-BINDING ROSSMANN-FOLD SUPERFAMILY PROTEIN-RELATED"/>
    <property type="match status" value="1"/>
</dbReference>
<keyword evidence="1" id="KW-0560">Oxidoreductase</keyword>
<organism evidence="4 5">
    <name type="scientific">Asbolus verrucosus</name>
    <name type="common">Desert ironclad beetle</name>
    <dbReference type="NCBI Taxonomy" id="1661398"/>
    <lineage>
        <taxon>Eukaryota</taxon>
        <taxon>Metazoa</taxon>
        <taxon>Ecdysozoa</taxon>
        <taxon>Arthropoda</taxon>
        <taxon>Hexapoda</taxon>
        <taxon>Insecta</taxon>
        <taxon>Pterygota</taxon>
        <taxon>Neoptera</taxon>
        <taxon>Endopterygota</taxon>
        <taxon>Coleoptera</taxon>
        <taxon>Polyphaga</taxon>
        <taxon>Cucujiformia</taxon>
        <taxon>Tenebrionidae</taxon>
        <taxon>Pimeliinae</taxon>
        <taxon>Asbolus</taxon>
    </lineage>
</organism>
<protein>
    <submittedName>
        <fullName evidence="4">Putative oxidoreductase</fullName>
    </submittedName>
</protein>
<evidence type="ECO:0000313" key="5">
    <source>
        <dbReference type="Proteomes" id="UP000292052"/>
    </source>
</evidence>
<evidence type="ECO:0000256" key="1">
    <source>
        <dbReference type="ARBA" id="ARBA00023002"/>
    </source>
</evidence>
<name>A0A482WB37_ASBVE</name>
<dbReference type="InterPro" id="IPR000683">
    <property type="entry name" value="Gfo/Idh/MocA-like_OxRdtase_N"/>
</dbReference>
<sequence>MASLKYETASPYRVVPPPVPNEDVKYIRYEQNFKLTTLTVPPRFGVRAVVVATPTFTHEDIVTKALDHNKGVFCEKPVAQSYEQTKACYEKAKKVNQPLLSAFNRRFDPSFSVVKERVQNGEIGKVLTVKVCSRDSPLPSIEYLKKSGRIFHDCAVHDIDMTLYVLGEYPTKVMVMARANIPEIAEINDYDTVAIMLSFDSGTIGIIDLNRYSIYGYDQRLEVFGQKGMIKAENQQPIYNVETYTEKDVKRAPIAYSFPSRYSDGYDLEMVHFLDVLEGKADLCVDSKDTLAVTRIASACEEAVRTGKAVEIKWTKEDLPSTR</sequence>
<reference evidence="4 5" key="1">
    <citation type="submission" date="2017-03" db="EMBL/GenBank/DDBJ databases">
        <title>Genome of the blue death feigning beetle - Asbolus verrucosus.</title>
        <authorList>
            <person name="Rider S.D."/>
        </authorList>
    </citation>
    <scope>NUCLEOTIDE SEQUENCE [LARGE SCALE GENOMIC DNA]</scope>
    <source>
        <strain evidence="4">Butters</strain>
        <tissue evidence="4">Head and leg muscle</tissue>
    </source>
</reference>
<dbReference type="PANTHER" id="PTHR42840:SF3">
    <property type="entry name" value="BINDING ROSSMANN FOLD OXIDOREDUCTASE, PUTATIVE (AFU_ORTHOLOGUE AFUA_2G10240)-RELATED"/>
    <property type="match status" value="1"/>
</dbReference>
<dbReference type="GO" id="GO:0016491">
    <property type="term" value="F:oxidoreductase activity"/>
    <property type="evidence" value="ECO:0007669"/>
    <property type="project" value="UniProtKB-KW"/>
</dbReference>
<dbReference type="OrthoDB" id="64915at2759"/>
<evidence type="ECO:0000259" key="3">
    <source>
        <dbReference type="Pfam" id="PF02894"/>
    </source>
</evidence>
<dbReference type="AlphaFoldDB" id="A0A482WB37"/>
<feature type="domain" description="Gfo/Idh/MocA-like oxidoreductase C-terminal" evidence="3">
    <location>
        <begin position="115"/>
        <end position="312"/>
    </location>
</feature>
<accession>A0A482WB37</accession>